<gene>
    <name evidence="4" type="ORF">MGAL_10B009430</name>
</gene>
<evidence type="ECO:0000259" key="3">
    <source>
        <dbReference type="PROSITE" id="PS50915"/>
    </source>
</evidence>
<comment type="similarity">
    <text evidence="1">Belongs to the beta/gamma-crystallin family.</text>
</comment>
<evidence type="ECO:0000256" key="1">
    <source>
        <dbReference type="ARBA" id="ARBA00009646"/>
    </source>
</evidence>
<evidence type="ECO:0000313" key="5">
    <source>
        <dbReference type="Proteomes" id="UP000596742"/>
    </source>
</evidence>
<protein>
    <recommendedName>
        <fullName evidence="3">Beta/gamma crystallin 'Greek key' domain-containing protein</fullName>
    </recommendedName>
</protein>
<dbReference type="Proteomes" id="UP000596742">
    <property type="component" value="Unassembled WGS sequence"/>
</dbReference>
<keyword evidence="5" id="KW-1185">Reference proteome</keyword>
<dbReference type="PROSITE" id="PS50915">
    <property type="entry name" value="CRYSTALLIN_BETA_GAMMA"/>
    <property type="match status" value="3"/>
</dbReference>
<reference evidence="4" key="1">
    <citation type="submission" date="2018-11" db="EMBL/GenBank/DDBJ databases">
        <authorList>
            <person name="Alioto T."/>
            <person name="Alioto T."/>
        </authorList>
    </citation>
    <scope>NUCLEOTIDE SEQUENCE</scope>
</reference>
<dbReference type="Pfam" id="PF18738">
    <property type="entry name" value="HEPN_DZIP3"/>
    <property type="match status" value="1"/>
</dbReference>
<dbReference type="InterPro" id="IPR001064">
    <property type="entry name" value="Beta/gamma_crystallin"/>
</dbReference>
<keyword evidence="2" id="KW-0677">Repeat</keyword>
<dbReference type="Pfam" id="PF00030">
    <property type="entry name" value="Crystall"/>
    <property type="match status" value="2"/>
</dbReference>
<accession>A0A8B6GCT1</accession>
<dbReference type="InterPro" id="IPR011024">
    <property type="entry name" value="G_crystallin-like"/>
</dbReference>
<dbReference type="EMBL" id="UYJE01008240">
    <property type="protein sequence ID" value="VDI62316.1"/>
    <property type="molecule type" value="Genomic_DNA"/>
</dbReference>
<dbReference type="PANTHER" id="PTHR11818">
    <property type="entry name" value="BETA/GAMMA CRYSTALLIN"/>
    <property type="match status" value="1"/>
</dbReference>
<evidence type="ECO:0000313" key="4">
    <source>
        <dbReference type="EMBL" id="VDI62316.1"/>
    </source>
</evidence>
<sequence>MTDCIYTKSHCNEEGQVIYQTGSSKDDRTCRCDYTKSYSFLKNPKHVCFCNPTEEDCSCYVKSCPVNLSLSTAGEVRLNEGEHQQERNSELTIDEVNFLRMTHLLVRVACPIVRMFFDKEIQPDQLRKTLDKYRSEMVTRYRKKSSIINDFQWHLLYEPNRVSSDDFDIRLMTNIMSALANIEVGDLYPIYSDTSIQAMLSRIKCISNETLRNFEGKLSVYEFDKKWESIGQAVLKLASPLNLDTKNDQENTRLIVKNGISFIDLEDICLSKIFTIAGPIGVLNKIEQDALLYFLNWTVDIKPLDKALSELDDMLDDETSNINISSIIFNQSKETTLKQLDARTWIDIHLPKQQCPVHVLNEIRVGIKEKQMAAKKRRDIKKEQINRKDLCQDLQKQLCSSEELKDVDVELMINILKKRSNSEWNKVYIKHLDVTERLRREIAQSSSGTLDQTKFNDIISCMSKAVLHLGGEKYKDELSRLRHISNVFGAVNMEPKITLYENKNFKGRSQEITDSCPNLLDFGFNNITSSVKCDRGVWILYKRKNYEGNIFVIQEGDVYNKFSKYFNNRASSVKLIGNYDFTEEPECIVYENNFSGRSLTFIDDVENLKWYKFDNRMSSIVVKTGAWIGYRYPNYDGEQSLFLKGKYTASVKANDEGGFKNDRISSFSKIMVKPSPEGNMTLLQIDYDLERANIVRTPTSVFSWTQVNNTSVEQTVTKTDEVTIQREDTYEFRWDRAAKVASSISAYVGIPLVGESEVSISAEMSVSMGINAGTKRSKTETWIAEYPSKIPRYSTVTMTSKLTQGNINIPFTAILCYGNDTERTITEKGIFYGCQFFDFHTDFNEAKLP</sequence>
<dbReference type="Gene3D" id="2.170.15.10">
    <property type="entry name" value="Proaerolysin, chain A, domain 3"/>
    <property type="match status" value="1"/>
</dbReference>
<dbReference type="AlphaFoldDB" id="A0A8B6GCT1"/>
<dbReference type="Gene3D" id="2.60.20.10">
    <property type="entry name" value="Crystallins"/>
    <property type="match status" value="2"/>
</dbReference>
<organism evidence="4 5">
    <name type="scientific">Mytilus galloprovincialis</name>
    <name type="common">Mediterranean mussel</name>
    <dbReference type="NCBI Taxonomy" id="29158"/>
    <lineage>
        <taxon>Eukaryota</taxon>
        <taxon>Metazoa</taxon>
        <taxon>Spiralia</taxon>
        <taxon>Lophotrochozoa</taxon>
        <taxon>Mollusca</taxon>
        <taxon>Bivalvia</taxon>
        <taxon>Autobranchia</taxon>
        <taxon>Pteriomorphia</taxon>
        <taxon>Mytilida</taxon>
        <taxon>Mytiloidea</taxon>
        <taxon>Mytilidae</taxon>
        <taxon>Mytilinae</taxon>
        <taxon>Mytilus</taxon>
    </lineage>
</organism>
<feature type="domain" description="Beta/gamma crystallin 'Greek key'" evidence="3">
    <location>
        <begin position="625"/>
        <end position="671"/>
    </location>
</feature>
<dbReference type="InterPro" id="IPR050252">
    <property type="entry name" value="Beta/Gamma-Crystallin"/>
</dbReference>
<dbReference type="InterPro" id="IPR041249">
    <property type="entry name" value="HEPN_DZIP3"/>
</dbReference>
<name>A0A8B6GCT1_MYTGA</name>
<dbReference type="SUPFAM" id="SSF49695">
    <property type="entry name" value="gamma-Crystallin-like"/>
    <property type="match status" value="1"/>
</dbReference>
<feature type="domain" description="Beta/gamma crystallin 'Greek key'" evidence="3">
    <location>
        <begin position="495"/>
        <end position="535"/>
    </location>
</feature>
<comment type="caution">
    <text evidence="4">The sequence shown here is derived from an EMBL/GenBank/DDBJ whole genome shotgun (WGS) entry which is preliminary data.</text>
</comment>
<proteinExistence type="inferred from homology"/>
<dbReference type="SUPFAM" id="SSF56973">
    <property type="entry name" value="Aerolisin/ETX pore-forming domain"/>
    <property type="match status" value="1"/>
</dbReference>
<dbReference type="PANTHER" id="PTHR11818:SF42">
    <property type="entry name" value="VOLTAGE-GATED HYDROGEN CHANNEL 1"/>
    <property type="match status" value="1"/>
</dbReference>
<dbReference type="OrthoDB" id="8688215at2759"/>
<evidence type="ECO:0000256" key="2">
    <source>
        <dbReference type="ARBA" id="ARBA00022737"/>
    </source>
</evidence>
<feature type="domain" description="Beta/gamma crystallin 'Greek key'" evidence="3">
    <location>
        <begin position="536"/>
        <end position="577"/>
    </location>
</feature>
<dbReference type="SMART" id="SM00247">
    <property type="entry name" value="XTALbg"/>
    <property type="match status" value="2"/>
</dbReference>